<protein>
    <recommendedName>
        <fullName evidence="1">Transposase IS801/IS1294 domain-containing protein</fullName>
    </recommendedName>
</protein>
<dbReference type="GO" id="GO:0003677">
    <property type="term" value="F:DNA binding"/>
    <property type="evidence" value="ECO:0007669"/>
    <property type="project" value="InterPro"/>
</dbReference>
<dbReference type="Proteomes" id="UP000565719">
    <property type="component" value="Unassembled WGS sequence"/>
</dbReference>
<dbReference type="EMBL" id="VTXC01000001">
    <property type="protein sequence ID" value="NOH69833.1"/>
    <property type="molecule type" value="Genomic_DNA"/>
</dbReference>
<evidence type="ECO:0000259" key="1">
    <source>
        <dbReference type="Pfam" id="PF04986"/>
    </source>
</evidence>
<gene>
    <name evidence="2" type="ORF">F0225_00560</name>
</gene>
<dbReference type="InterPro" id="IPR007069">
    <property type="entry name" value="Transposase_32"/>
</dbReference>
<reference evidence="2 3" key="1">
    <citation type="submission" date="2019-09" db="EMBL/GenBank/DDBJ databases">
        <title>Draft genome sequencing and comparative genomics of hatchery-associated Vibrios.</title>
        <authorList>
            <person name="Kehlet-Delgado H."/>
            <person name="Mueller R.S."/>
        </authorList>
    </citation>
    <scope>NUCLEOTIDE SEQUENCE [LARGE SCALE GENOMIC DNA]</scope>
    <source>
        <strain evidence="2 3">99-46-Y</strain>
    </source>
</reference>
<proteinExistence type="predicted"/>
<evidence type="ECO:0000313" key="2">
    <source>
        <dbReference type="EMBL" id="NOH69833.1"/>
    </source>
</evidence>
<sequence length="59" mass="6833">MFIGRMVQHILPRGFQRVRYYGLQAMTSFKKWFEVIAKAAGLSLPKYGVFFDLFAVDEG</sequence>
<dbReference type="GO" id="GO:0006313">
    <property type="term" value="P:DNA transposition"/>
    <property type="evidence" value="ECO:0007669"/>
    <property type="project" value="InterPro"/>
</dbReference>
<dbReference type="GO" id="GO:0004803">
    <property type="term" value="F:transposase activity"/>
    <property type="evidence" value="ECO:0007669"/>
    <property type="project" value="InterPro"/>
</dbReference>
<organism evidence="2 3">
    <name type="scientific">Vibrio pectenicida</name>
    <dbReference type="NCBI Taxonomy" id="62763"/>
    <lineage>
        <taxon>Bacteria</taxon>
        <taxon>Pseudomonadati</taxon>
        <taxon>Pseudomonadota</taxon>
        <taxon>Gammaproteobacteria</taxon>
        <taxon>Vibrionales</taxon>
        <taxon>Vibrionaceae</taxon>
        <taxon>Vibrio</taxon>
    </lineage>
</organism>
<comment type="caution">
    <text evidence="2">The sequence shown here is derived from an EMBL/GenBank/DDBJ whole genome shotgun (WGS) entry which is preliminary data.</text>
</comment>
<evidence type="ECO:0000313" key="3">
    <source>
        <dbReference type="Proteomes" id="UP000565719"/>
    </source>
</evidence>
<accession>A0A7Y3ZVU9</accession>
<dbReference type="AlphaFoldDB" id="A0A7Y3ZVU9"/>
<feature type="domain" description="Transposase IS801/IS1294" evidence="1">
    <location>
        <begin position="2"/>
        <end position="26"/>
    </location>
</feature>
<name>A0A7Y3ZVU9_9VIBR</name>
<dbReference type="Pfam" id="PF04986">
    <property type="entry name" value="Y2_Tnp"/>
    <property type="match status" value="1"/>
</dbReference>